<evidence type="ECO:0000313" key="3">
    <source>
        <dbReference type="EMBL" id="GFZ06697.1"/>
    </source>
</evidence>
<accession>A0A7J0G7D9</accession>
<keyword evidence="1" id="KW-0175">Coiled coil</keyword>
<feature type="region of interest" description="Disordered" evidence="2">
    <location>
        <begin position="218"/>
        <end position="265"/>
    </location>
</feature>
<feature type="region of interest" description="Disordered" evidence="2">
    <location>
        <begin position="424"/>
        <end position="450"/>
    </location>
</feature>
<feature type="coiled-coil region" evidence="1">
    <location>
        <begin position="347"/>
        <end position="402"/>
    </location>
</feature>
<dbReference type="OrthoDB" id="1301859at2759"/>
<feature type="compositionally biased region" description="Basic and acidic residues" evidence="2">
    <location>
        <begin position="219"/>
        <end position="247"/>
    </location>
</feature>
<dbReference type="AlphaFoldDB" id="A0A7J0G7D9"/>
<comment type="caution">
    <text evidence="3">The sequence shown here is derived from an EMBL/GenBank/DDBJ whole genome shotgun (WGS) entry which is preliminary data.</text>
</comment>
<evidence type="ECO:0000256" key="2">
    <source>
        <dbReference type="SAM" id="MobiDB-lite"/>
    </source>
</evidence>
<keyword evidence="4" id="KW-1185">Reference proteome</keyword>
<name>A0A7J0G7D9_9ERIC</name>
<dbReference type="EMBL" id="BJWL01000018">
    <property type="protein sequence ID" value="GFZ06697.1"/>
    <property type="molecule type" value="Genomic_DNA"/>
</dbReference>
<protein>
    <submittedName>
        <fullName evidence="3">Uncharacterized protein</fullName>
    </submittedName>
</protein>
<sequence length="450" mass="48168">MADENNPQTSLSKGSPQGKLPEVDVPSSPAIELNTITQGDLDRLWETCSFPTGGLDEDPWERQNGLVCQGLPATLRDGRGDFSSFWEMTRSSIRSFLARKGKYEFRGPRALQVSSRGGGAAEGDIGGEAEGDIREAVVPAGHASESSCSIGVSRPDVPSREGSIEFVGTIGGGMRIPLHASNLVMSKRIKLNKLTKVAAQKAATPYSKGVVILEGSEMASKKRAPDDGSKGKDIAPPPEAKKIKTGSDAHAAPTRPPVIPEEGSSARRTLGEALGPQASVMASAVMANKILAGVILPADKENVEKLTFDQVVTKFLHVLSQGVILGSSLAVRSRDFAKCALNQRALVESSEMEMVRAQNKAIKLEGALAEEKSKWKKAVEEIETRNVVVAKLEARVAELEKTRPQYPNLGIDLEDVEMDQDFLAQEEIDAEKRATEDEGDGEAGAEGKED</sequence>
<feature type="compositionally biased region" description="Polar residues" evidence="2">
    <location>
        <begin position="1"/>
        <end position="15"/>
    </location>
</feature>
<reference evidence="3 4" key="1">
    <citation type="submission" date="2019-07" db="EMBL/GenBank/DDBJ databases">
        <title>De Novo Assembly of kiwifruit Actinidia rufa.</title>
        <authorList>
            <person name="Sugita-Konishi S."/>
            <person name="Sato K."/>
            <person name="Mori E."/>
            <person name="Abe Y."/>
            <person name="Kisaki G."/>
            <person name="Hamano K."/>
            <person name="Suezawa K."/>
            <person name="Otani M."/>
            <person name="Fukuda T."/>
            <person name="Manabe T."/>
            <person name="Gomi K."/>
            <person name="Tabuchi M."/>
            <person name="Akimitsu K."/>
            <person name="Kataoka I."/>
        </authorList>
    </citation>
    <scope>NUCLEOTIDE SEQUENCE [LARGE SCALE GENOMIC DNA]</scope>
    <source>
        <strain evidence="4">cv. Fuchu</strain>
    </source>
</reference>
<dbReference type="Proteomes" id="UP000585474">
    <property type="component" value="Unassembled WGS sequence"/>
</dbReference>
<organism evidence="3 4">
    <name type="scientific">Actinidia rufa</name>
    <dbReference type="NCBI Taxonomy" id="165716"/>
    <lineage>
        <taxon>Eukaryota</taxon>
        <taxon>Viridiplantae</taxon>
        <taxon>Streptophyta</taxon>
        <taxon>Embryophyta</taxon>
        <taxon>Tracheophyta</taxon>
        <taxon>Spermatophyta</taxon>
        <taxon>Magnoliopsida</taxon>
        <taxon>eudicotyledons</taxon>
        <taxon>Gunneridae</taxon>
        <taxon>Pentapetalae</taxon>
        <taxon>asterids</taxon>
        <taxon>Ericales</taxon>
        <taxon>Actinidiaceae</taxon>
        <taxon>Actinidia</taxon>
    </lineage>
</organism>
<evidence type="ECO:0000256" key="1">
    <source>
        <dbReference type="SAM" id="Coils"/>
    </source>
</evidence>
<gene>
    <name evidence="3" type="ORF">Acr_18g0008670</name>
</gene>
<evidence type="ECO:0000313" key="4">
    <source>
        <dbReference type="Proteomes" id="UP000585474"/>
    </source>
</evidence>
<proteinExistence type="predicted"/>
<feature type="region of interest" description="Disordered" evidence="2">
    <location>
        <begin position="1"/>
        <end position="30"/>
    </location>
</feature>